<dbReference type="PROSITE" id="PS50846">
    <property type="entry name" value="HMA_2"/>
    <property type="match status" value="1"/>
</dbReference>
<accession>G8QK35</accession>
<dbReference type="AlphaFoldDB" id="G8QK35"/>
<dbReference type="RefSeq" id="WP_014236169.1">
    <property type="nucleotide sequence ID" value="NC_016616.1"/>
</dbReference>
<sequence length="69" mass="7603">MITFKVDDMTCGHCVSKLTQALRDLDKHAKITITLEQHLISIESVSVSVEEVEGAISEAGYMPLRVENA</sequence>
<dbReference type="OrthoDB" id="9813965at2"/>
<dbReference type="EMBL" id="CP003153">
    <property type="protein sequence ID" value="AEV25468.1"/>
    <property type="molecule type" value="Genomic_DNA"/>
</dbReference>
<dbReference type="Gene3D" id="3.30.70.100">
    <property type="match status" value="1"/>
</dbReference>
<name>G8QK35_AZOOP</name>
<evidence type="ECO:0000259" key="2">
    <source>
        <dbReference type="PROSITE" id="PS50846"/>
    </source>
</evidence>
<dbReference type="GO" id="GO:0046872">
    <property type="term" value="F:metal ion binding"/>
    <property type="evidence" value="ECO:0007669"/>
    <property type="project" value="UniProtKB-KW"/>
</dbReference>
<organism evidence="3 4">
    <name type="scientific">Azospira oryzae (strain ATCC BAA-33 / DSM 13638 / PS)</name>
    <name type="common">Dechlorosoma suillum</name>
    <dbReference type="NCBI Taxonomy" id="640081"/>
    <lineage>
        <taxon>Bacteria</taxon>
        <taxon>Pseudomonadati</taxon>
        <taxon>Pseudomonadota</taxon>
        <taxon>Betaproteobacteria</taxon>
        <taxon>Rhodocyclales</taxon>
        <taxon>Rhodocyclaceae</taxon>
        <taxon>Azospira</taxon>
    </lineage>
</organism>
<dbReference type="KEGG" id="dsu:Dsui_1066"/>
<dbReference type="HOGENOM" id="CLU_134973_5_0_4"/>
<evidence type="ECO:0000313" key="4">
    <source>
        <dbReference type="Proteomes" id="UP000005633"/>
    </source>
</evidence>
<dbReference type="PROSITE" id="PS01047">
    <property type="entry name" value="HMA_1"/>
    <property type="match status" value="1"/>
</dbReference>
<dbReference type="InterPro" id="IPR017969">
    <property type="entry name" value="Heavy-metal-associated_CS"/>
</dbReference>
<dbReference type="CDD" id="cd00371">
    <property type="entry name" value="HMA"/>
    <property type="match status" value="1"/>
</dbReference>
<gene>
    <name evidence="3" type="ordered locus">Dsui_1066</name>
</gene>
<dbReference type="InterPro" id="IPR006121">
    <property type="entry name" value="HMA_dom"/>
</dbReference>
<dbReference type="STRING" id="640081.Dsui_1066"/>
<evidence type="ECO:0000313" key="3">
    <source>
        <dbReference type="EMBL" id="AEV25468.1"/>
    </source>
</evidence>
<reference evidence="3 4" key="1">
    <citation type="journal article" date="2012" name="J. Bacteriol.">
        <title>Complete genome sequence of the anaerobic perchlorate-reducing bacterium Azospira suillum strain PS.</title>
        <authorList>
            <person name="Byrne-Bailey K.G."/>
            <person name="Coates J.D."/>
        </authorList>
    </citation>
    <scope>NUCLEOTIDE SEQUENCE [LARGE SCALE GENOMIC DNA]</scope>
    <source>
        <strain evidence="4">ATCC BAA-33 / DSM 13638 / PS</strain>
    </source>
</reference>
<proteinExistence type="predicted"/>
<feature type="domain" description="HMA" evidence="2">
    <location>
        <begin position="1"/>
        <end position="64"/>
    </location>
</feature>
<evidence type="ECO:0000256" key="1">
    <source>
        <dbReference type="ARBA" id="ARBA00022723"/>
    </source>
</evidence>
<keyword evidence="1" id="KW-0479">Metal-binding</keyword>
<dbReference type="SUPFAM" id="SSF55008">
    <property type="entry name" value="HMA, heavy metal-associated domain"/>
    <property type="match status" value="1"/>
</dbReference>
<dbReference type="Proteomes" id="UP000005633">
    <property type="component" value="Chromosome"/>
</dbReference>
<protein>
    <submittedName>
        <fullName evidence="3">Copper chaperone</fullName>
    </submittedName>
</protein>
<dbReference type="eggNOG" id="COG2608">
    <property type="taxonomic scope" value="Bacteria"/>
</dbReference>
<dbReference type="InterPro" id="IPR036163">
    <property type="entry name" value="HMA_dom_sf"/>
</dbReference>
<dbReference type="Pfam" id="PF00403">
    <property type="entry name" value="HMA"/>
    <property type="match status" value="1"/>
</dbReference>